<dbReference type="EMBL" id="CP047225">
    <property type="protein sequence ID" value="QIW62395.1"/>
    <property type="molecule type" value="Genomic_DNA"/>
</dbReference>
<dbReference type="AlphaFoldDB" id="A0A6H0V7C5"/>
<feature type="transmembrane region" description="Helical" evidence="1">
    <location>
        <begin position="6"/>
        <end position="24"/>
    </location>
</feature>
<accession>A0A6H0V7C5</accession>
<proteinExistence type="predicted"/>
<dbReference type="RefSeq" id="WP_167845360.1">
    <property type="nucleotide sequence ID" value="NZ_CP047225.1"/>
</dbReference>
<evidence type="ECO:0000313" key="2">
    <source>
        <dbReference type="EMBL" id="QIW62395.1"/>
    </source>
</evidence>
<name>A0A6H0V7C5_9BACT</name>
<evidence type="ECO:0000256" key="1">
    <source>
        <dbReference type="SAM" id="Phobius"/>
    </source>
</evidence>
<keyword evidence="1" id="KW-0472">Membrane</keyword>
<keyword evidence="1" id="KW-1133">Transmembrane helix</keyword>
<dbReference type="Proteomes" id="UP000503310">
    <property type="component" value="Chromosome"/>
</dbReference>
<gene>
    <name evidence="2" type="ORF">GOQ20_03120</name>
</gene>
<protein>
    <submittedName>
        <fullName evidence="2">Uncharacterized protein</fullName>
    </submittedName>
</protein>
<evidence type="ECO:0000313" key="3">
    <source>
        <dbReference type="Proteomes" id="UP000503310"/>
    </source>
</evidence>
<reference evidence="2 3" key="1">
    <citation type="submission" date="2019-12" db="EMBL/GenBank/DDBJ databases">
        <title>Sequencing and analysis of the whole genome of Mycoplasma gallinaceum strain Peacock20181011.</title>
        <authorList>
            <person name="Liu X."/>
            <person name="Qin Z."/>
            <person name="Xu H."/>
        </authorList>
    </citation>
    <scope>NUCLEOTIDE SEQUENCE [LARGE SCALE GENOMIC DNA]</scope>
    <source>
        <strain evidence="2 3">Peacock20181011</strain>
    </source>
</reference>
<dbReference type="PROSITE" id="PS51257">
    <property type="entry name" value="PROKAR_LIPOPROTEIN"/>
    <property type="match status" value="1"/>
</dbReference>
<sequence>MSSKVLGIAFIIVIVACFICFSSFSDYGGKIITSASQADVSKVPVYGTEHILLK</sequence>
<organism evidence="2 3">
    <name type="scientific">Mycoplasmopsis gallinacea</name>
    <dbReference type="NCBI Taxonomy" id="29556"/>
    <lineage>
        <taxon>Bacteria</taxon>
        <taxon>Bacillati</taxon>
        <taxon>Mycoplasmatota</taxon>
        <taxon>Mycoplasmoidales</taxon>
        <taxon>Metamycoplasmataceae</taxon>
        <taxon>Mycoplasmopsis</taxon>
    </lineage>
</organism>
<keyword evidence="1" id="KW-0812">Transmembrane</keyword>